<comment type="cofactor">
    <cofactor evidence="6">
        <name>Zn(2+)</name>
        <dbReference type="ChEBI" id="CHEBI:29105"/>
    </cofactor>
</comment>
<dbReference type="PANTHER" id="PTHR18952">
    <property type="entry name" value="CARBONIC ANHYDRASE"/>
    <property type="match status" value="1"/>
</dbReference>
<name>A0A6J8AVY0_MYTCO</name>
<sequence length="310" mass="35517">MSWMVLFALILPKSFANELGKVWGYDSHLAPEYWGKLHDKEWDLCKSGKHQSPIEIDPSLLLFDPNLTNLHINTANVNGRLETNGLDITFSLDENTQHLFNITGGPLSYSYKITDVKFHYGIKGYAGSEHKIGNRTFPAEVHMIGYNDEVYKSKPDAEIGAKGIVIIAVFLEIGSKPNYAIEEIVAHLPGMRKTDYKDMNTVYEKFINSWDLSHLLPNTDQYITYEGSFTQPGCQETVTWIIYNKPVYVSEDQLDLLRTHGKGDWNYKNTRPVQSINQRAVRTNINFKSKSRFCSMERKVNYKVNSFLDS</sequence>
<dbReference type="InterPro" id="IPR023561">
    <property type="entry name" value="Carbonic_anhydrase_a-class"/>
</dbReference>
<keyword evidence="5 6" id="KW-0862">Zinc</keyword>
<keyword evidence="4 6" id="KW-0479">Metal-binding</keyword>
<keyword evidence="9" id="KW-1185">Reference proteome</keyword>
<feature type="chain" id="PRO_5027160152" description="Carbonic anhydrase" evidence="6">
    <location>
        <begin position="17"/>
        <end position="310"/>
    </location>
</feature>
<dbReference type="GO" id="GO:0006730">
    <property type="term" value="P:one-carbon metabolic process"/>
    <property type="evidence" value="ECO:0007669"/>
    <property type="project" value="TreeGrafter"/>
</dbReference>
<dbReference type="Pfam" id="PF00194">
    <property type="entry name" value="Carb_anhydrase"/>
    <property type="match status" value="1"/>
</dbReference>
<dbReference type="AlphaFoldDB" id="A0A6J8AVY0"/>
<evidence type="ECO:0000256" key="2">
    <source>
        <dbReference type="ARBA" id="ARBA00010718"/>
    </source>
</evidence>
<evidence type="ECO:0000313" key="8">
    <source>
        <dbReference type="EMBL" id="CAC5374312.1"/>
    </source>
</evidence>
<dbReference type="PANTHER" id="PTHR18952:SF208">
    <property type="entry name" value="CARBONIC ANHYDRASE XA-RELATED"/>
    <property type="match status" value="1"/>
</dbReference>
<evidence type="ECO:0000256" key="3">
    <source>
        <dbReference type="ARBA" id="ARBA00022525"/>
    </source>
</evidence>
<dbReference type="GO" id="GO:0008270">
    <property type="term" value="F:zinc ion binding"/>
    <property type="evidence" value="ECO:0007669"/>
    <property type="project" value="UniProtKB-UniRule"/>
</dbReference>
<protein>
    <recommendedName>
        <fullName evidence="6">Carbonic anhydrase</fullName>
        <ecNumber evidence="6">4.2.1.1</ecNumber>
    </recommendedName>
</protein>
<comment type="function">
    <text evidence="6">Reversible hydration of carbon dioxide.</text>
</comment>
<keyword evidence="6" id="KW-0456">Lyase</keyword>
<gene>
    <name evidence="8" type="ORF">MCOR_11745</name>
</gene>
<dbReference type="InterPro" id="IPR001148">
    <property type="entry name" value="CA_dom"/>
</dbReference>
<dbReference type="GO" id="GO:0005576">
    <property type="term" value="C:extracellular region"/>
    <property type="evidence" value="ECO:0007669"/>
    <property type="project" value="UniProtKB-SubCell"/>
</dbReference>
<dbReference type="Proteomes" id="UP000507470">
    <property type="component" value="Unassembled WGS sequence"/>
</dbReference>
<accession>A0A6J8AVY0</accession>
<feature type="domain" description="Alpha-carbonic anhydrase" evidence="7">
    <location>
        <begin position="21"/>
        <end position="285"/>
    </location>
</feature>
<evidence type="ECO:0000313" key="9">
    <source>
        <dbReference type="Proteomes" id="UP000507470"/>
    </source>
</evidence>
<dbReference type="PROSITE" id="PS51144">
    <property type="entry name" value="ALPHA_CA_2"/>
    <property type="match status" value="1"/>
</dbReference>
<dbReference type="EMBL" id="CACVKT020002007">
    <property type="protein sequence ID" value="CAC5374312.1"/>
    <property type="molecule type" value="Genomic_DNA"/>
</dbReference>
<evidence type="ECO:0000256" key="4">
    <source>
        <dbReference type="ARBA" id="ARBA00022723"/>
    </source>
</evidence>
<dbReference type="SUPFAM" id="SSF51069">
    <property type="entry name" value="Carbonic anhydrase"/>
    <property type="match status" value="1"/>
</dbReference>
<feature type="signal peptide" evidence="6">
    <location>
        <begin position="1"/>
        <end position="16"/>
    </location>
</feature>
<comment type="similarity">
    <text evidence="2 6">Belongs to the alpha-carbonic anhydrase family.</text>
</comment>
<dbReference type="EC" id="4.2.1.1" evidence="6"/>
<evidence type="ECO:0000256" key="6">
    <source>
        <dbReference type="RuleBase" id="RU367011"/>
    </source>
</evidence>
<evidence type="ECO:0000256" key="1">
    <source>
        <dbReference type="ARBA" id="ARBA00004613"/>
    </source>
</evidence>
<keyword evidence="3" id="KW-0964">Secreted</keyword>
<dbReference type="Gene3D" id="3.10.200.10">
    <property type="entry name" value="Alpha carbonic anhydrase"/>
    <property type="match status" value="1"/>
</dbReference>
<reference evidence="8 9" key="1">
    <citation type="submission" date="2020-06" db="EMBL/GenBank/DDBJ databases">
        <authorList>
            <person name="Li R."/>
            <person name="Bekaert M."/>
        </authorList>
    </citation>
    <scope>NUCLEOTIDE SEQUENCE [LARGE SCALE GENOMIC DNA]</scope>
    <source>
        <strain evidence="9">wild</strain>
    </source>
</reference>
<dbReference type="PROSITE" id="PS00162">
    <property type="entry name" value="ALPHA_CA_1"/>
    <property type="match status" value="1"/>
</dbReference>
<evidence type="ECO:0000259" key="7">
    <source>
        <dbReference type="PROSITE" id="PS51144"/>
    </source>
</evidence>
<evidence type="ECO:0000256" key="5">
    <source>
        <dbReference type="ARBA" id="ARBA00022833"/>
    </source>
</evidence>
<dbReference type="SMART" id="SM01057">
    <property type="entry name" value="Carb_anhydrase"/>
    <property type="match status" value="1"/>
</dbReference>
<dbReference type="GO" id="GO:0004089">
    <property type="term" value="F:carbonate dehydratase activity"/>
    <property type="evidence" value="ECO:0007669"/>
    <property type="project" value="UniProtKB-UniRule"/>
</dbReference>
<dbReference type="OrthoDB" id="5978072at2759"/>
<dbReference type="InterPro" id="IPR036398">
    <property type="entry name" value="CA_dom_sf"/>
</dbReference>
<organism evidence="8 9">
    <name type="scientific">Mytilus coruscus</name>
    <name type="common">Sea mussel</name>
    <dbReference type="NCBI Taxonomy" id="42192"/>
    <lineage>
        <taxon>Eukaryota</taxon>
        <taxon>Metazoa</taxon>
        <taxon>Spiralia</taxon>
        <taxon>Lophotrochozoa</taxon>
        <taxon>Mollusca</taxon>
        <taxon>Bivalvia</taxon>
        <taxon>Autobranchia</taxon>
        <taxon>Pteriomorphia</taxon>
        <taxon>Mytilida</taxon>
        <taxon>Mytiloidea</taxon>
        <taxon>Mytilidae</taxon>
        <taxon>Mytilinae</taxon>
        <taxon>Mytilus</taxon>
    </lineage>
</organism>
<dbReference type="InterPro" id="IPR018338">
    <property type="entry name" value="Carbonic_anhydrase_a-class_CS"/>
</dbReference>
<comment type="subcellular location">
    <subcellularLocation>
        <location evidence="1">Secreted</location>
    </subcellularLocation>
</comment>
<comment type="catalytic activity">
    <reaction evidence="6">
        <text>hydrogencarbonate + H(+) = CO2 + H2O</text>
        <dbReference type="Rhea" id="RHEA:10748"/>
        <dbReference type="ChEBI" id="CHEBI:15377"/>
        <dbReference type="ChEBI" id="CHEBI:15378"/>
        <dbReference type="ChEBI" id="CHEBI:16526"/>
        <dbReference type="ChEBI" id="CHEBI:17544"/>
        <dbReference type="EC" id="4.2.1.1"/>
    </reaction>
</comment>
<proteinExistence type="inferred from homology"/>
<keyword evidence="6" id="KW-0732">Signal</keyword>